<accession>A0A0H5R690</accession>
<reference evidence="1" key="1">
    <citation type="submission" date="2015-04" db="EMBL/GenBank/DDBJ databases">
        <title>The genome sequence of the plant pathogenic Rhizarian Plasmodiophora brassicae reveals insights in its biotrophic life cycle and the origin of chitin synthesis.</title>
        <authorList>
            <person name="Schwelm A."/>
            <person name="Fogelqvist J."/>
            <person name="Knaust A."/>
            <person name="Julke S."/>
            <person name="Lilja T."/>
            <person name="Dhandapani V."/>
            <person name="Bonilla-Rosso G."/>
            <person name="Karlsson M."/>
            <person name="Shevchenko A."/>
            <person name="Choi S.R."/>
            <person name="Kim H.G."/>
            <person name="Park J.Y."/>
            <person name="Lim Y.P."/>
            <person name="Ludwig-Muller J."/>
            <person name="Dixelius C."/>
        </authorList>
    </citation>
    <scope>NUCLEOTIDE SEQUENCE</scope>
    <source>
        <tissue evidence="1">Potato root galls</tissue>
    </source>
</reference>
<proteinExistence type="predicted"/>
<organism evidence="1">
    <name type="scientific">Spongospora subterranea</name>
    <dbReference type="NCBI Taxonomy" id="70186"/>
    <lineage>
        <taxon>Eukaryota</taxon>
        <taxon>Sar</taxon>
        <taxon>Rhizaria</taxon>
        <taxon>Endomyxa</taxon>
        <taxon>Phytomyxea</taxon>
        <taxon>Plasmodiophorida</taxon>
        <taxon>Plasmodiophoridae</taxon>
        <taxon>Spongospora</taxon>
    </lineage>
</organism>
<name>A0A0H5R690_9EUKA</name>
<evidence type="ECO:0000313" key="1">
    <source>
        <dbReference type="EMBL" id="CRZ09653.1"/>
    </source>
</evidence>
<dbReference type="EMBL" id="HACM01009211">
    <property type="protein sequence ID" value="CRZ09653.1"/>
    <property type="molecule type" value="Transcribed_RNA"/>
</dbReference>
<sequence>MEDHHVPYSGQFDLNWSDQIQEYIQRLSLLSSNTQPDLSIINGLVNLANQYRISDRNLAERLLCQCQSSLVLYLTIISRLESDFTDAILHALLGNDDDQRARDLLPLFQGEYIWTVHDAFRRLSPDQLSKCLWFCPHLYNVYALEHLPLIPDRIIALFTLPKNDYFPAQYLFDRICNANSCQVDIIDDLVKLAESGLCSEYDLDNSVDNACRYLIHRCIGKNEAVVRQGRRLLLSFAGKSSQRILQIIVELMRVPESQDALHYIYNCVRYFPRCSIGYIIASPSFMSEFNPDTINSALNNLIHLIPSSPGTDSDMIWPILIDLVGYDHDKLQINSLSVLRDHLPVPSIAVLNWPLCFSLITIWGSIIASLNEDQKFTVLNMIRDVVVKLSIASDTCLLSQSLILDQITSHSHDDVNDDGIQQSLHIDMLKSLLVVGGVQDPSRLETLGVLIQRHFGGLHAPNPIEMKTFLKSPLQPFDHRVNQLFSRTPSLFEVISLVGHIGPVVAIAKSLLLCLIRSFNCPSVPPHTIFFSQRAIAMLRSLSGGLPTVLTHIDICPMLGLIHSSETVAILARVLEHLIAPNPYIADMMADEIERISLNNIFHPSIAHIYSQIIELNESTTTSELMPSSSTVMSDSTTISSQT</sequence>
<protein>
    <submittedName>
        <fullName evidence="1">Uncharacterized protein</fullName>
    </submittedName>
</protein>
<dbReference type="AlphaFoldDB" id="A0A0H5R690"/>